<keyword evidence="5 7" id="KW-0418">Kinase</keyword>
<keyword evidence="5" id="KW-0963">Cytoplasm</keyword>
<keyword evidence="4 5" id="KW-0173">Coenzyme A biosynthesis</keyword>
<sequence>MIIGLTGGIASGKTFCSDFFQAKGVPLVDADVIAREIVQKGEPLLEQLKALLGKEVLLSDGQLNRAWLRRQIFADECLKKQVNDLMHPLIRERAQQQLAVAESQAAWIMYSVPLLFENALEMICHAVIVVDILPDLQISRGAMRDGVTEADIRRIMTAQLSREQRLSRANFVIDNSGSRVQTRLQCADLYRQIYQNFLTG</sequence>
<evidence type="ECO:0000313" key="7">
    <source>
        <dbReference type="EMBL" id="SUO96269.1"/>
    </source>
</evidence>
<evidence type="ECO:0000256" key="5">
    <source>
        <dbReference type="HAMAP-Rule" id="MF_00376"/>
    </source>
</evidence>
<dbReference type="InterPro" id="IPR027417">
    <property type="entry name" value="P-loop_NTPase"/>
</dbReference>
<dbReference type="HAMAP" id="MF_00376">
    <property type="entry name" value="Dephospho_CoA_kinase"/>
    <property type="match status" value="1"/>
</dbReference>
<dbReference type="Pfam" id="PF01121">
    <property type="entry name" value="CoaE"/>
    <property type="match status" value="1"/>
</dbReference>
<keyword evidence="8" id="KW-1185">Reference proteome</keyword>
<gene>
    <name evidence="5 7" type="primary">coaE</name>
    <name evidence="7" type="ORF">NCTC10717_00914</name>
</gene>
<dbReference type="AlphaFoldDB" id="A0A380MUI2"/>
<dbReference type="PANTHER" id="PTHR10695">
    <property type="entry name" value="DEPHOSPHO-COA KINASE-RELATED"/>
    <property type="match status" value="1"/>
</dbReference>
<dbReference type="Gene3D" id="3.40.50.300">
    <property type="entry name" value="P-loop containing nucleotide triphosphate hydrolases"/>
    <property type="match status" value="1"/>
</dbReference>
<proteinExistence type="inferred from homology"/>
<keyword evidence="5 7" id="KW-0808">Transferase</keyword>
<dbReference type="RefSeq" id="WP_115218190.1">
    <property type="nucleotide sequence ID" value="NZ_UHIA01000004.1"/>
</dbReference>
<protein>
    <recommendedName>
        <fullName evidence="5 6">Dephospho-CoA kinase</fullName>
        <ecNumber evidence="5 6">2.7.1.24</ecNumber>
    </recommendedName>
    <alternativeName>
        <fullName evidence="5">Dephosphocoenzyme A kinase</fullName>
    </alternativeName>
</protein>
<dbReference type="GO" id="GO:0015937">
    <property type="term" value="P:coenzyme A biosynthetic process"/>
    <property type="evidence" value="ECO:0007669"/>
    <property type="project" value="UniProtKB-UniRule"/>
</dbReference>
<dbReference type="Proteomes" id="UP000254575">
    <property type="component" value="Unassembled WGS sequence"/>
</dbReference>
<dbReference type="GO" id="GO:0005737">
    <property type="term" value="C:cytoplasm"/>
    <property type="evidence" value="ECO:0007669"/>
    <property type="project" value="UniProtKB-SubCell"/>
</dbReference>
<dbReference type="EC" id="2.7.1.24" evidence="5 6"/>
<comment type="catalytic activity">
    <reaction evidence="5">
        <text>3'-dephospho-CoA + ATP = ADP + CoA + H(+)</text>
        <dbReference type="Rhea" id="RHEA:18245"/>
        <dbReference type="ChEBI" id="CHEBI:15378"/>
        <dbReference type="ChEBI" id="CHEBI:30616"/>
        <dbReference type="ChEBI" id="CHEBI:57287"/>
        <dbReference type="ChEBI" id="CHEBI:57328"/>
        <dbReference type="ChEBI" id="CHEBI:456216"/>
        <dbReference type="EC" id="2.7.1.24"/>
    </reaction>
</comment>
<accession>A0A380MUI2</accession>
<evidence type="ECO:0000256" key="1">
    <source>
        <dbReference type="ARBA" id="ARBA00009018"/>
    </source>
</evidence>
<evidence type="ECO:0000256" key="2">
    <source>
        <dbReference type="ARBA" id="ARBA00022741"/>
    </source>
</evidence>
<dbReference type="NCBIfam" id="TIGR00152">
    <property type="entry name" value="dephospho-CoA kinase"/>
    <property type="match status" value="1"/>
</dbReference>
<dbReference type="PROSITE" id="PS51219">
    <property type="entry name" value="DPCK"/>
    <property type="match status" value="1"/>
</dbReference>
<comment type="similarity">
    <text evidence="1 5">Belongs to the CoaE family.</text>
</comment>
<dbReference type="GO" id="GO:0005524">
    <property type="term" value="F:ATP binding"/>
    <property type="evidence" value="ECO:0007669"/>
    <property type="project" value="UniProtKB-UniRule"/>
</dbReference>
<dbReference type="CDD" id="cd02022">
    <property type="entry name" value="DPCK"/>
    <property type="match status" value="1"/>
</dbReference>
<dbReference type="SUPFAM" id="SSF52540">
    <property type="entry name" value="P-loop containing nucleoside triphosphate hydrolases"/>
    <property type="match status" value="1"/>
</dbReference>
<evidence type="ECO:0000256" key="4">
    <source>
        <dbReference type="ARBA" id="ARBA00022993"/>
    </source>
</evidence>
<comment type="function">
    <text evidence="5">Catalyzes the phosphorylation of the 3'-hydroxyl group of dephosphocoenzyme A to form coenzyme A.</text>
</comment>
<evidence type="ECO:0000256" key="6">
    <source>
        <dbReference type="NCBIfam" id="TIGR00152"/>
    </source>
</evidence>
<dbReference type="InterPro" id="IPR001977">
    <property type="entry name" value="Depp_CoAkinase"/>
</dbReference>
<dbReference type="UniPathway" id="UPA00241">
    <property type="reaction ID" value="UER00356"/>
</dbReference>
<dbReference type="PANTHER" id="PTHR10695:SF46">
    <property type="entry name" value="BIFUNCTIONAL COENZYME A SYNTHASE-RELATED"/>
    <property type="match status" value="1"/>
</dbReference>
<dbReference type="EMBL" id="UHIA01000004">
    <property type="protein sequence ID" value="SUO96269.1"/>
    <property type="molecule type" value="Genomic_DNA"/>
</dbReference>
<name>A0A380MUI2_9GAMM</name>
<keyword evidence="3 5" id="KW-0067">ATP-binding</keyword>
<organism evidence="7 8">
    <name type="scientific">Suttonella indologenes</name>
    <dbReference type="NCBI Taxonomy" id="13276"/>
    <lineage>
        <taxon>Bacteria</taxon>
        <taxon>Pseudomonadati</taxon>
        <taxon>Pseudomonadota</taxon>
        <taxon>Gammaproteobacteria</taxon>
        <taxon>Cardiobacteriales</taxon>
        <taxon>Cardiobacteriaceae</taxon>
        <taxon>Suttonella</taxon>
    </lineage>
</organism>
<comment type="pathway">
    <text evidence="5">Cofactor biosynthesis; coenzyme A biosynthesis; CoA from (R)-pantothenate: step 5/5.</text>
</comment>
<evidence type="ECO:0000313" key="8">
    <source>
        <dbReference type="Proteomes" id="UP000254575"/>
    </source>
</evidence>
<feature type="binding site" evidence="5">
    <location>
        <begin position="10"/>
        <end position="15"/>
    </location>
    <ligand>
        <name>ATP</name>
        <dbReference type="ChEBI" id="CHEBI:30616"/>
    </ligand>
</feature>
<comment type="subcellular location">
    <subcellularLocation>
        <location evidence="5">Cytoplasm</location>
    </subcellularLocation>
</comment>
<dbReference type="GO" id="GO:0004140">
    <property type="term" value="F:dephospho-CoA kinase activity"/>
    <property type="evidence" value="ECO:0007669"/>
    <property type="project" value="UniProtKB-UniRule"/>
</dbReference>
<evidence type="ECO:0000256" key="3">
    <source>
        <dbReference type="ARBA" id="ARBA00022840"/>
    </source>
</evidence>
<reference evidence="7 8" key="1">
    <citation type="submission" date="2018-06" db="EMBL/GenBank/DDBJ databases">
        <authorList>
            <consortium name="Pathogen Informatics"/>
            <person name="Doyle S."/>
        </authorList>
    </citation>
    <scope>NUCLEOTIDE SEQUENCE [LARGE SCALE GENOMIC DNA]</scope>
    <source>
        <strain evidence="7 8">NCTC10717</strain>
    </source>
</reference>
<keyword evidence="2 5" id="KW-0547">Nucleotide-binding</keyword>
<dbReference type="OrthoDB" id="9812943at2"/>